<reference evidence="1" key="2">
    <citation type="submission" date="2020-11" db="EMBL/GenBank/DDBJ databases">
        <authorList>
            <person name="McCartney M.A."/>
            <person name="Auch B."/>
            <person name="Kono T."/>
            <person name="Mallez S."/>
            <person name="Becker A."/>
            <person name="Gohl D.M."/>
            <person name="Silverstein K.A.T."/>
            <person name="Koren S."/>
            <person name="Bechman K.B."/>
            <person name="Herman A."/>
            <person name="Abrahante J.E."/>
            <person name="Garbe J."/>
        </authorList>
    </citation>
    <scope>NUCLEOTIDE SEQUENCE</scope>
    <source>
        <strain evidence="1">Duluth1</strain>
        <tissue evidence="1">Whole animal</tissue>
    </source>
</reference>
<organism evidence="1 2">
    <name type="scientific">Dreissena polymorpha</name>
    <name type="common">Zebra mussel</name>
    <name type="synonym">Mytilus polymorpha</name>
    <dbReference type="NCBI Taxonomy" id="45954"/>
    <lineage>
        <taxon>Eukaryota</taxon>
        <taxon>Metazoa</taxon>
        <taxon>Spiralia</taxon>
        <taxon>Lophotrochozoa</taxon>
        <taxon>Mollusca</taxon>
        <taxon>Bivalvia</taxon>
        <taxon>Autobranchia</taxon>
        <taxon>Heteroconchia</taxon>
        <taxon>Euheterodonta</taxon>
        <taxon>Imparidentia</taxon>
        <taxon>Neoheterodontei</taxon>
        <taxon>Myida</taxon>
        <taxon>Dreissenoidea</taxon>
        <taxon>Dreissenidae</taxon>
        <taxon>Dreissena</taxon>
    </lineage>
</organism>
<name>A0A9D4LD16_DREPO</name>
<evidence type="ECO:0000313" key="1">
    <source>
        <dbReference type="EMBL" id="KAH3856223.1"/>
    </source>
</evidence>
<sequence>SLYTDISEICAPMSTNNVSPFQDSSPLDDRPSAYVSNKKCKTATTANRMYCYQAAF</sequence>
<dbReference type="AlphaFoldDB" id="A0A9D4LD16"/>
<comment type="caution">
    <text evidence="1">The sequence shown here is derived from an EMBL/GenBank/DDBJ whole genome shotgun (WGS) entry which is preliminary data.</text>
</comment>
<accession>A0A9D4LD16</accession>
<dbReference type="Proteomes" id="UP000828390">
    <property type="component" value="Unassembled WGS sequence"/>
</dbReference>
<dbReference type="EMBL" id="JAIWYP010000003">
    <property type="protein sequence ID" value="KAH3856223.1"/>
    <property type="molecule type" value="Genomic_DNA"/>
</dbReference>
<reference evidence="1" key="1">
    <citation type="journal article" date="2019" name="bioRxiv">
        <title>The Genome of the Zebra Mussel, Dreissena polymorpha: A Resource for Invasive Species Research.</title>
        <authorList>
            <person name="McCartney M.A."/>
            <person name="Auch B."/>
            <person name="Kono T."/>
            <person name="Mallez S."/>
            <person name="Zhang Y."/>
            <person name="Obille A."/>
            <person name="Becker A."/>
            <person name="Abrahante J.E."/>
            <person name="Garbe J."/>
            <person name="Badalamenti J.P."/>
            <person name="Herman A."/>
            <person name="Mangelson H."/>
            <person name="Liachko I."/>
            <person name="Sullivan S."/>
            <person name="Sone E.D."/>
            <person name="Koren S."/>
            <person name="Silverstein K.A.T."/>
            <person name="Beckman K.B."/>
            <person name="Gohl D.M."/>
        </authorList>
    </citation>
    <scope>NUCLEOTIDE SEQUENCE</scope>
    <source>
        <strain evidence="1">Duluth1</strain>
        <tissue evidence="1">Whole animal</tissue>
    </source>
</reference>
<gene>
    <name evidence="1" type="ORF">DPMN_098806</name>
</gene>
<protein>
    <submittedName>
        <fullName evidence="1">Uncharacterized protein</fullName>
    </submittedName>
</protein>
<keyword evidence="2" id="KW-1185">Reference proteome</keyword>
<proteinExistence type="predicted"/>
<feature type="non-terminal residue" evidence="1">
    <location>
        <position position="56"/>
    </location>
</feature>
<evidence type="ECO:0000313" key="2">
    <source>
        <dbReference type="Proteomes" id="UP000828390"/>
    </source>
</evidence>